<reference evidence="2" key="1">
    <citation type="journal article" date="2019" name="Int. J. Syst. Evol. Microbiol.">
        <title>The Global Catalogue of Microorganisms (GCM) 10K type strain sequencing project: providing services to taxonomists for standard genome sequencing and annotation.</title>
        <authorList>
            <consortium name="The Broad Institute Genomics Platform"/>
            <consortium name="The Broad Institute Genome Sequencing Center for Infectious Disease"/>
            <person name="Wu L."/>
            <person name="Ma J."/>
        </authorList>
    </citation>
    <scope>NUCLEOTIDE SEQUENCE [LARGE SCALE GENOMIC DNA]</scope>
    <source>
        <strain evidence="2">KCTC 32514</strain>
    </source>
</reference>
<evidence type="ECO:0000313" key="2">
    <source>
        <dbReference type="Proteomes" id="UP001597548"/>
    </source>
</evidence>
<name>A0ABW5ZSW9_9FLAO</name>
<comment type="caution">
    <text evidence="1">The sequence shown here is derived from an EMBL/GenBank/DDBJ whole genome shotgun (WGS) entry which is preliminary data.</text>
</comment>
<dbReference type="Proteomes" id="UP001597548">
    <property type="component" value="Unassembled WGS sequence"/>
</dbReference>
<gene>
    <name evidence="1" type="ORF">ACFS29_10785</name>
</gene>
<organism evidence="1 2">
    <name type="scientific">Psychroserpens luteus</name>
    <dbReference type="NCBI Taxonomy" id="1434066"/>
    <lineage>
        <taxon>Bacteria</taxon>
        <taxon>Pseudomonadati</taxon>
        <taxon>Bacteroidota</taxon>
        <taxon>Flavobacteriia</taxon>
        <taxon>Flavobacteriales</taxon>
        <taxon>Flavobacteriaceae</taxon>
        <taxon>Psychroserpens</taxon>
    </lineage>
</organism>
<proteinExistence type="predicted"/>
<dbReference type="RefSeq" id="WP_194508135.1">
    <property type="nucleotide sequence ID" value="NZ_JADILU010000004.1"/>
</dbReference>
<accession>A0ABW5ZSW9</accession>
<dbReference type="EMBL" id="JBHUOS010000009">
    <property type="protein sequence ID" value="MFD2916125.1"/>
    <property type="molecule type" value="Genomic_DNA"/>
</dbReference>
<keyword evidence="2" id="KW-1185">Reference proteome</keyword>
<protein>
    <recommendedName>
        <fullName evidence="3">Lipocalin-like domain-containing protein</fullName>
    </recommendedName>
</protein>
<sequence length="51" mass="5551">MFLILTICLVLLNSCAKEEVKTQSQVIGEWKLASYSIGTAFDVDKDGTSPS</sequence>
<evidence type="ECO:0008006" key="3">
    <source>
        <dbReference type="Google" id="ProtNLM"/>
    </source>
</evidence>
<evidence type="ECO:0000313" key="1">
    <source>
        <dbReference type="EMBL" id="MFD2916125.1"/>
    </source>
</evidence>